<evidence type="ECO:0000256" key="1">
    <source>
        <dbReference type="SAM" id="MobiDB-lite"/>
    </source>
</evidence>
<dbReference type="AlphaFoldDB" id="A0AAW0VR22"/>
<dbReference type="EMBL" id="JARKIK010003207">
    <property type="protein sequence ID" value="KAK8719060.1"/>
    <property type="molecule type" value="Genomic_DNA"/>
</dbReference>
<feature type="region of interest" description="Disordered" evidence="1">
    <location>
        <begin position="192"/>
        <end position="215"/>
    </location>
</feature>
<organism evidence="3 4">
    <name type="scientific">Cherax quadricarinatus</name>
    <name type="common">Australian red claw crayfish</name>
    <dbReference type="NCBI Taxonomy" id="27406"/>
    <lineage>
        <taxon>Eukaryota</taxon>
        <taxon>Metazoa</taxon>
        <taxon>Ecdysozoa</taxon>
        <taxon>Arthropoda</taxon>
        <taxon>Crustacea</taxon>
        <taxon>Multicrustacea</taxon>
        <taxon>Malacostraca</taxon>
        <taxon>Eumalacostraca</taxon>
        <taxon>Eucarida</taxon>
        <taxon>Decapoda</taxon>
        <taxon>Pleocyemata</taxon>
        <taxon>Astacidea</taxon>
        <taxon>Parastacoidea</taxon>
        <taxon>Parastacidae</taxon>
        <taxon>Cherax</taxon>
    </lineage>
</organism>
<keyword evidence="2" id="KW-1133">Transmembrane helix</keyword>
<feature type="transmembrane region" description="Helical" evidence="2">
    <location>
        <begin position="241"/>
        <end position="260"/>
    </location>
</feature>
<sequence length="261" mass="28629">EHDDGEDMMVAESAQVFTSDGRPLEPDTLPTPPQFSTGIRRTVASIINRPKIGPFRGDRPPPVPAHVPHLTQFSRQRRPFRHRTTIALPSPHGVSSTLKTDLLPSGSAPRPITIAHPQNDPPIAAALLTSGKLSADVGDNVVVSVRQYPRITEMRNSTLSPTAVSSAATNQTHLTILKDVWSILTRDDLDFKPEHPRDDAHPDHDHLDRQERSRRYAAEPSDVAIVSDTFQDSVITSEASAYSLSILVVCIGAIMIMVLIR</sequence>
<name>A0AAW0VR22_CHEQU</name>
<evidence type="ECO:0000313" key="3">
    <source>
        <dbReference type="EMBL" id="KAK8719060.1"/>
    </source>
</evidence>
<keyword evidence="2" id="KW-0812">Transmembrane</keyword>
<reference evidence="3 4" key="1">
    <citation type="journal article" date="2024" name="BMC Genomics">
        <title>Genome assembly of redclaw crayfish (Cherax quadricarinatus) provides insights into its immune adaptation and hypoxia tolerance.</title>
        <authorList>
            <person name="Liu Z."/>
            <person name="Zheng J."/>
            <person name="Li H."/>
            <person name="Fang K."/>
            <person name="Wang S."/>
            <person name="He J."/>
            <person name="Zhou D."/>
            <person name="Weng S."/>
            <person name="Chi M."/>
            <person name="Gu Z."/>
            <person name="He J."/>
            <person name="Li F."/>
            <person name="Wang M."/>
        </authorList>
    </citation>
    <scope>NUCLEOTIDE SEQUENCE [LARGE SCALE GENOMIC DNA]</scope>
    <source>
        <strain evidence="3">ZL_2023a</strain>
    </source>
</reference>
<keyword evidence="4" id="KW-1185">Reference proteome</keyword>
<comment type="caution">
    <text evidence="3">The sequence shown here is derived from an EMBL/GenBank/DDBJ whole genome shotgun (WGS) entry which is preliminary data.</text>
</comment>
<dbReference type="Proteomes" id="UP001445076">
    <property type="component" value="Unassembled WGS sequence"/>
</dbReference>
<feature type="region of interest" description="Disordered" evidence="1">
    <location>
        <begin position="17"/>
        <end position="36"/>
    </location>
</feature>
<keyword evidence="2" id="KW-0472">Membrane</keyword>
<feature type="non-terminal residue" evidence="3">
    <location>
        <position position="1"/>
    </location>
</feature>
<evidence type="ECO:0000313" key="4">
    <source>
        <dbReference type="Proteomes" id="UP001445076"/>
    </source>
</evidence>
<accession>A0AAW0VR22</accession>
<proteinExistence type="predicted"/>
<evidence type="ECO:0000256" key="2">
    <source>
        <dbReference type="SAM" id="Phobius"/>
    </source>
</evidence>
<protein>
    <submittedName>
        <fullName evidence="3">Uncharacterized protein</fullName>
    </submittedName>
</protein>
<gene>
    <name evidence="3" type="ORF">OTU49_014285</name>
</gene>